<dbReference type="eggNOG" id="ENOG502RWEC">
    <property type="taxonomic scope" value="Eukaryota"/>
</dbReference>
<dbReference type="Proteomes" id="UP000009096">
    <property type="component" value="Chromosome 6"/>
</dbReference>
<sequence>MTSIMALHQDILPIPSPSMLYDGDQYHDTVSLQPELECQAVNETLEPVGPLVLSSAFRAQKVPGTRCPTCALAGKEVWVIPGRCCGYCGTPCVD</sequence>
<organism evidence="1 2">
    <name type="scientific">Gibberella moniliformis (strain M3125 / FGSC 7600)</name>
    <name type="common">Maize ear and stalk rot fungus</name>
    <name type="synonym">Fusarium verticillioides</name>
    <dbReference type="NCBI Taxonomy" id="334819"/>
    <lineage>
        <taxon>Eukaryota</taxon>
        <taxon>Fungi</taxon>
        <taxon>Dikarya</taxon>
        <taxon>Ascomycota</taxon>
        <taxon>Pezizomycotina</taxon>
        <taxon>Sordariomycetes</taxon>
        <taxon>Hypocreomycetidae</taxon>
        <taxon>Hypocreales</taxon>
        <taxon>Nectriaceae</taxon>
        <taxon>Fusarium</taxon>
        <taxon>Fusarium fujikuroi species complex</taxon>
    </lineage>
</organism>
<dbReference type="EMBL" id="DS022243">
    <property type="protein sequence ID" value="EWG38783.1"/>
    <property type="molecule type" value="Genomic_DNA"/>
</dbReference>
<keyword evidence="2" id="KW-1185">Reference proteome</keyword>
<accession>W7LH81</accession>
<evidence type="ECO:0000313" key="2">
    <source>
        <dbReference type="Proteomes" id="UP000009096"/>
    </source>
</evidence>
<dbReference type="KEGG" id="fvr:FVEG_01910"/>
<dbReference type="VEuPathDB" id="FungiDB:FVEG_01910"/>
<evidence type="ECO:0000313" key="1">
    <source>
        <dbReference type="EMBL" id="EWG38783.1"/>
    </source>
</evidence>
<dbReference type="OrthoDB" id="6133115at2759"/>
<reference evidence="1 2" key="1">
    <citation type="journal article" date="2010" name="Nature">
        <title>Comparative genomics reveals mobile pathogenicity chromosomes in Fusarium.</title>
        <authorList>
            <person name="Ma L.J."/>
            <person name="van der Does H.C."/>
            <person name="Borkovich K.A."/>
            <person name="Coleman J.J."/>
            <person name="Daboussi M.J."/>
            <person name="Di Pietro A."/>
            <person name="Dufresne M."/>
            <person name="Freitag M."/>
            <person name="Grabherr M."/>
            <person name="Henrissat B."/>
            <person name="Houterman P.M."/>
            <person name="Kang S."/>
            <person name="Shim W.B."/>
            <person name="Woloshuk C."/>
            <person name="Xie X."/>
            <person name="Xu J.R."/>
            <person name="Antoniw J."/>
            <person name="Baker S.E."/>
            <person name="Bluhm B.H."/>
            <person name="Breakspear A."/>
            <person name="Brown D.W."/>
            <person name="Butchko R.A."/>
            <person name="Chapman S."/>
            <person name="Coulson R."/>
            <person name="Coutinho P.M."/>
            <person name="Danchin E.G."/>
            <person name="Diener A."/>
            <person name="Gale L.R."/>
            <person name="Gardiner D.M."/>
            <person name="Goff S."/>
            <person name="Hammond-Kosack K.E."/>
            <person name="Hilburn K."/>
            <person name="Hua-Van A."/>
            <person name="Jonkers W."/>
            <person name="Kazan K."/>
            <person name="Kodira C.D."/>
            <person name="Koehrsen M."/>
            <person name="Kumar L."/>
            <person name="Lee Y.H."/>
            <person name="Li L."/>
            <person name="Manners J.M."/>
            <person name="Miranda-Saavedra D."/>
            <person name="Mukherjee M."/>
            <person name="Park G."/>
            <person name="Park J."/>
            <person name="Park S.Y."/>
            <person name="Proctor R.H."/>
            <person name="Regev A."/>
            <person name="Ruiz-Roldan M.C."/>
            <person name="Sain D."/>
            <person name="Sakthikumar S."/>
            <person name="Sykes S."/>
            <person name="Schwartz D.C."/>
            <person name="Turgeon B.G."/>
            <person name="Wapinski I."/>
            <person name="Yoder O."/>
            <person name="Young S."/>
            <person name="Zeng Q."/>
            <person name="Zhou S."/>
            <person name="Galagan J."/>
            <person name="Cuomo C.A."/>
            <person name="Kistler H.C."/>
            <person name="Rep M."/>
        </authorList>
    </citation>
    <scope>NUCLEOTIDE SEQUENCE [LARGE SCALE GENOMIC DNA]</scope>
    <source>
        <strain evidence="2">M3125 / FGSC 7600</strain>
    </source>
</reference>
<name>W7LH81_GIBM7</name>
<dbReference type="RefSeq" id="XP_018744974.1">
    <property type="nucleotide sequence ID" value="XM_018888928.1"/>
</dbReference>
<dbReference type="GeneID" id="30060158"/>
<dbReference type="EMBL" id="CM000583">
    <property type="protein sequence ID" value="EWG38783.1"/>
    <property type="molecule type" value="Genomic_DNA"/>
</dbReference>
<gene>
    <name evidence="1" type="ORF">FVEG_01910</name>
</gene>
<protein>
    <submittedName>
        <fullName evidence="1">Uncharacterized protein</fullName>
    </submittedName>
</protein>
<proteinExistence type="predicted"/>
<dbReference type="AlphaFoldDB" id="W7LH81"/>